<dbReference type="AlphaFoldDB" id="A0AAV4PHL7"/>
<accession>A0AAV4PHL7</accession>
<keyword evidence="2" id="KW-1185">Reference proteome</keyword>
<evidence type="ECO:0000313" key="2">
    <source>
        <dbReference type="Proteomes" id="UP001054837"/>
    </source>
</evidence>
<name>A0AAV4PHL7_9ARAC</name>
<dbReference type="Proteomes" id="UP001054837">
    <property type="component" value="Unassembled WGS sequence"/>
</dbReference>
<dbReference type="EMBL" id="BPLQ01002945">
    <property type="protein sequence ID" value="GIX96579.1"/>
    <property type="molecule type" value="Genomic_DNA"/>
</dbReference>
<comment type="caution">
    <text evidence="1">The sequence shown here is derived from an EMBL/GenBank/DDBJ whole genome shotgun (WGS) entry which is preliminary data.</text>
</comment>
<organism evidence="1 2">
    <name type="scientific">Caerostris darwini</name>
    <dbReference type="NCBI Taxonomy" id="1538125"/>
    <lineage>
        <taxon>Eukaryota</taxon>
        <taxon>Metazoa</taxon>
        <taxon>Ecdysozoa</taxon>
        <taxon>Arthropoda</taxon>
        <taxon>Chelicerata</taxon>
        <taxon>Arachnida</taxon>
        <taxon>Araneae</taxon>
        <taxon>Araneomorphae</taxon>
        <taxon>Entelegynae</taxon>
        <taxon>Araneoidea</taxon>
        <taxon>Araneidae</taxon>
        <taxon>Caerostris</taxon>
    </lineage>
</organism>
<evidence type="ECO:0000313" key="1">
    <source>
        <dbReference type="EMBL" id="GIX96579.1"/>
    </source>
</evidence>
<protein>
    <submittedName>
        <fullName evidence="1">Uncharacterized protein</fullName>
    </submittedName>
</protein>
<gene>
    <name evidence="1" type="ORF">CDAR_17981</name>
</gene>
<reference evidence="1 2" key="1">
    <citation type="submission" date="2021-06" db="EMBL/GenBank/DDBJ databases">
        <title>Caerostris darwini draft genome.</title>
        <authorList>
            <person name="Kono N."/>
            <person name="Arakawa K."/>
        </authorList>
    </citation>
    <scope>NUCLEOTIDE SEQUENCE [LARGE SCALE GENOMIC DNA]</scope>
</reference>
<sequence length="84" mass="9441">MYGYTICGYINTEHGYINVWLRREVLSECVCMAYLNRSAANEGTLKSRFTITELAMAAVVSTSDMIDKESLEKLSAMYNSIAKV</sequence>
<proteinExistence type="predicted"/>